<protein>
    <submittedName>
        <fullName evidence="1">Uncharacterized protein</fullName>
    </submittedName>
</protein>
<evidence type="ECO:0000313" key="2">
    <source>
        <dbReference type="Proteomes" id="UP000001631"/>
    </source>
</evidence>
<keyword evidence="2" id="KW-1185">Reference proteome</keyword>
<dbReference type="HOGENOM" id="CLU_1721838_0_0_1"/>
<dbReference type="AlphaFoldDB" id="C0NRV2"/>
<proteinExistence type="predicted"/>
<dbReference type="EMBL" id="GG663370">
    <property type="protein sequence ID" value="EEH05618.1"/>
    <property type="molecule type" value="Genomic_DNA"/>
</dbReference>
<gene>
    <name evidence="1" type="ORF">HCBG_05882</name>
</gene>
<dbReference type="InParanoid" id="C0NRV2"/>
<accession>C0NRV2</accession>
<dbReference type="Proteomes" id="UP000001631">
    <property type="component" value="Unassembled WGS sequence"/>
</dbReference>
<dbReference type="RefSeq" id="XP_045286099.1">
    <property type="nucleotide sequence ID" value="XM_045432931.1"/>
</dbReference>
<sequence length="152" mass="16687">MLDDGGIFEEEGNQCKHQLIFYFGNSQVYVYDGCRLWNFKVVAGDMTSSPRAAFIVNSKRESAECSISQVLKLTPTSTYECKNRQCLWAQSQQSNRTIHLILLGNSASMLDYLTPSGFGSCGRVGLLSDAFEGCLSECVIGIDACSAMCTHV</sequence>
<evidence type="ECO:0000313" key="1">
    <source>
        <dbReference type="EMBL" id="EEH05618.1"/>
    </source>
</evidence>
<dbReference type="GeneID" id="69038898"/>
<reference evidence="1" key="1">
    <citation type="submission" date="2009-02" db="EMBL/GenBank/DDBJ databases">
        <title>The Genome Sequence of Ajellomyces capsulatus strain G186AR.</title>
        <authorList>
            <consortium name="The Broad Institute Genome Sequencing Platform"/>
            <person name="Champion M."/>
            <person name="Cuomo C."/>
            <person name="Ma L.-J."/>
            <person name="Henn M.R."/>
            <person name="Sil A."/>
            <person name="Goldman B."/>
            <person name="Young S.K."/>
            <person name="Kodira C.D."/>
            <person name="Zeng Q."/>
            <person name="Koehrsen M."/>
            <person name="Alvarado L."/>
            <person name="Berlin A."/>
            <person name="Borenstein D."/>
            <person name="Chen Z."/>
            <person name="Engels R."/>
            <person name="Freedman E."/>
            <person name="Gellesch M."/>
            <person name="Goldberg J."/>
            <person name="Griggs A."/>
            <person name="Gujja S."/>
            <person name="Heiman D."/>
            <person name="Hepburn T."/>
            <person name="Howarth C."/>
            <person name="Jen D."/>
            <person name="Larson L."/>
            <person name="Lewis B."/>
            <person name="Mehta T."/>
            <person name="Park D."/>
            <person name="Pearson M."/>
            <person name="Roberts A."/>
            <person name="Saif S."/>
            <person name="Shea T."/>
            <person name="Shenoy N."/>
            <person name="Sisk P."/>
            <person name="Stolte C."/>
            <person name="Sykes S."/>
            <person name="Walk T."/>
            <person name="White J."/>
            <person name="Yandava C."/>
            <person name="Klein B."/>
            <person name="McEwen J.G."/>
            <person name="Puccia R."/>
            <person name="Goldman G.H."/>
            <person name="Felipe M.S."/>
            <person name="Nino-Vega G."/>
            <person name="San-Blas G."/>
            <person name="Taylor J."/>
            <person name="Mendoza L."/>
            <person name="Galagan J."/>
            <person name="Nusbaum C."/>
            <person name="Birren B."/>
        </authorList>
    </citation>
    <scope>NUCLEOTIDE SEQUENCE</scope>
    <source>
        <strain evidence="1">G186AR</strain>
    </source>
</reference>
<name>C0NRV2_AJECG</name>
<organism evidence="1 2">
    <name type="scientific">Ajellomyces capsulatus (strain G186AR / H82 / ATCC MYA-2454 / RMSCC 2432)</name>
    <name type="common">Darling's disease fungus</name>
    <name type="synonym">Histoplasma capsulatum</name>
    <dbReference type="NCBI Taxonomy" id="447093"/>
    <lineage>
        <taxon>Eukaryota</taxon>
        <taxon>Fungi</taxon>
        <taxon>Dikarya</taxon>
        <taxon>Ascomycota</taxon>
        <taxon>Pezizomycotina</taxon>
        <taxon>Eurotiomycetes</taxon>
        <taxon>Eurotiomycetidae</taxon>
        <taxon>Onygenales</taxon>
        <taxon>Ajellomycetaceae</taxon>
        <taxon>Histoplasma</taxon>
    </lineage>
</organism>